<dbReference type="Gene3D" id="3.30.420.10">
    <property type="entry name" value="Ribonuclease H-like superfamily/Ribonuclease H"/>
    <property type="match status" value="1"/>
</dbReference>
<protein>
    <submittedName>
        <fullName evidence="1">Mariner Mos1 transposase</fullName>
    </submittedName>
</protein>
<dbReference type="PANTHER" id="PTHR46060">
    <property type="entry name" value="MARINER MOS1 TRANSPOSASE-LIKE PROTEIN"/>
    <property type="match status" value="1"/>
</dbReference>
<accession>A0AAD4QZA0</accession>
<dbReference type="PANTHER" id="PTHR46060:SF1">
    <property type="entry name" value="MARINER MOS1 TRANSPOSASE-LIKE PROTEIN"/>
    <property type="match status" value="1"/>
</dbReference>
<dbReference type="GO" id="GO:0003676">
    <property type="term" value="F:nucleic acid binding"/>
    <property type="evidence" value="ECO:0007669"/>
    <property type="project" value="InterPro"/>
</dbReference>
<name>A0AAD4QZA0_9BILA</name>
<reference evidence="1" key="1">
    <citation type="submission" date="2022-01" db="EMBL/GenBank/DDBJ databases">
        <title>Genome Sequence Resource for Two Populations of Ditylenchus destructor, the Migratory Endoparasitic Phytonematode.</title>
        <authorList>
            <person name="Zhang H."/>
            <person name="Lin R."/>
            <person name="Xie B."/>
        </authorList>
    </citation>
    <scope>NUCLEOTIDE SEQUENCE</scope>
    <source>
        <strain evidence="1">BazhouSP</strain>
    </source>
</reference>
<evidence type="ECO:0000313" key="1">
    <source>
        <dbReference type="EMBL" id="KAI1711114.1"/>
    </source>
</evidence>
<organism evidence="1 2">
    <name type="scientific">Ditylenchus destructor</name>
    <dbReference type="NCBI Taxonomy" id="166010"/>
    <lineage>
        <taxon>Eukaryota</taxon>
        <taxon>Metazoa</taxon>
        <taxon>Ecdysozoa</taxon>
        <taxon>Nematoda</taxon>
        <taxon>Chromadorea</taxon>
        <taxon>Rhabditida</taxon>
        <taxon>Tylenchina</taxon>
        <taxon>Tylenchomorpha</taxon>
        <taxon>Sphaerularioidea</taxon>
        <taxon>Anguinidae</taxon>
        <taxon>Anguininae</taxon>
        <taxon>Ditylenchus</taxon>
    </lineage>
</organism>
<proteinExistence type="predicted"/>
<dbReference type="AlphaFoldDB" id="A0AAD4QZA0"/>
<sequence>MHRHKQQFPSDSEDDELKMEVKATPQLQTLKEKIAEKRSNLETIMYHHDNAKPHVEDRIKKFFAENNWEIIPQPSCSPDVALTDCVLNRSYKNFLRSNEKQYKNYTEVGKEIFQWINTRPQNFWSRAFEKLPNIWNSVIEANGEYISLNWAIKAPGMCLLLT</sequence>
<evidence type="ECO:0000313" key="2">
    <source>
        <dbReference type="Proteomes" id="UP001201812"/>
    </source>
</evidence>
<dbReference type="InterPro" id="IPR036397">
    <property type="entry name" value="RNaseH_sf"/>
</dbReference>
<gene>
    <name evidence="1" type="ORF">DdX_10362</name>
</gene>
<keyword evidence="2" id="KW-1185">Reference proteome</keyword>
<dbReference type="InterPro" id="IPR052709">
    <property type="entry name" value="Transposase-MT_Hybrid"/>
</dbReference>
<dbReference type="Proteomes" id="UP001201812">
    <property type="component" value="Unassembled WGS sequence"/>
</dbReference>
<dbReference type="EMBL" id="JAKKPZ010000023">
    <property type="protein sequence ID" value="KAI1711114.1"/>
    <property type="molecule type" value="Genomic_DNA"/>
</dbReference>
<comment type="caution">
    <text evidence="1">The sequence shown here is derived from an EMBL/GenBank/DDBJ whole genome shotgun (WGS) entry which is preliminary data.</text>
</comment>